<dbReference type="InterPro" id="IPR000953">
    <property type="entry name" value="Chromo/chromo_shadow_dom"/>
</dbReference>
<evidence type="ECO:0000313" key="3">
    <source>
        <dbReference type="EMBL" id="CAL5221823.1"/>
    </source>
</evidence>
<feature type="region of interest" description="Disordered" evidence="1">
    <location>
        <begin position="42"/>
        <end position="79"/>
    </location>
</feature>
<feature type="compositionally biased region" description="Low complexity" evidence="1">
    <location>
        <begin position="99"/>
        <end position="114"/>
    </location>
</feature>
<keyword evidence="4" id="KW-1185">Reference proteome</keyword>
<dbReference type="EMBL" id="CAXHTA020000005">
    <property type="protein sequence ID" value="CAL5221823.1"/>
    <property type="molecule type" value="Genomic_DNA"/>
</dbReference>
<comment type="caution">
    <text evidence="3">The sequence shown here is derived from an EMBL/GenBank/DDBJ whole genome shotgun (WGS) entry which is preliminary data.</text>
</comment>
<feature type="region of interest" description="Disordered" evidence="1">
    <location>
        <begin position="99"/>
        <end position="261"/>
    </location>
</feature>
<dbReference type="Gene3D" id="2.40.50.40">
    <property type="match status" value="1"/>
</dbReference>
<feature type="compositionally biased region" description="Basic and acidic residues" evidence="1">
    <location>
        <begin position="123"/>
        <end position="135"/>
    </location>
</feature>
<proteinExistence type="predicted"/>
<name>A0ABP1FPD5_9CHLO</name>
<sequence length="343" mass="37895">MGTTFSRAAGAGDQLEGKTIEEREVIGNIITTDIEEEQVVAEQAIPRQSDGTGVVEESSEVPSPTTPDRHTDVDAAEAQDPSVILSEAAKKAFMCYQRSTAEAAADPSTAEPAAEQATPLQEAGHKGQKVDEKTEASVPTLGNSHRSRKRQLKQAASQGVHSASQAASQESTPGKRRRREYEKLLEYTQAISSDALKPRGSAGKRQRLTQEATPAKNAKKTPAKPQPTPRRKSAGWVYVGPDLTDADVPQEDWVKCPDGRSYPRSMTYKSGDLLIDEYQNKTDDDQLYVVEAVVDERRQGKKREFRIKWEGFEMNPEEWIPLSNIKDNVELDKWESKLGGDEQ</sequence>
<organism evidence="3 4">
    <name type="scientific">Coccomyxa viridis</name>
    <dbReference type="NCBI Taxonomy" id="1274662"/>
    <lineage>
        <taxon>Eukaryota</taxon>
        <taxon>Viridiplantae</taxon>
        <taxon>Chlorophyta</taxon>
        <taxon>core chlorophytes</taxon>
        <taxon>Trebouxiophyceae</taxon>
        <taxon>Trebouxiophyceae incertae sedis</taxon>
        <taxon>Coccomyxaceae</taxon>
        <taxon>Coccomyxa</taxon>
    </lineage>
</organism>
<reference evidence="3 4" key="1">
    <citation type="submission" date="2024-06" db="EMBL/GenBank/DDBJ databases">
        <authorList>
            <person name="Kraege A."/>
            <person name="Thomma B."/>
        </authorList>
    </citation>
    <scope>NUCLEOTIDE SEQUENCE [LARGE SCALE GENOMIC DNA]</scope>
</reference>
<evidence type="ECO:0000259" key="2">
    <source>
        <dbReference type="PROSITE" id="PS50013"/>
    </source>
</evidence>
<protein>
    <submittedName>
        <fullName evidence="3">G4080 protein</fullName>
    </submittedName>
</protein>
<dbReference type="Proteomes" id="UP001497392">
    <property type="component" value="Unassembled WGS sequence"/>
</dbReference>
<evidence type="ECO:0000313" key="4">
    <source>
        <dbReference type="Proteomes" id="UP001497392"/>
    </source>
</evidence>
<evidence type="ECO:0000256" key="1">
    <source>
        <dbReference type="SAM" id="MobiDB-lite"/>
    </source>
</evidence>
<dbReference type="InterPro" id="IPR016197">
    <property type="entry name" value="Chromo-like_dom_sf"/>
</dbReference>
<feature type="compositionally biased region" description="Polar residues" evidence="1">
    <location>
        <begin position="154"/>
        <end position="172"/>
    </location>
</feature>
<dbReference type="SMART" id="SM00298">
    <property type="entry name" value="CHROMO"/>
    <property type="match status" value="1"/>
</dbReference>
<feature type="domain" description="Chromo" evidence="2">
    <location>
        <begin position="288"/>
        <end position="343"/>
    </location>
</feature>
<gene>
    <name evidence="3" type="primary">g4080</name>
    <name evidence="3" type="ORF">VP750_LOCUS3482</name>
</gene>
<dbReference type="InterPro" id="IPR023780">
    <property type="entry name" value="Chromo_domain"/>
</dbReference>
<dbReference type="Pfam" id="PF00385">
    <property type="entry name" value="Chromo"/>
    <property type="match status" value="1"/>
</dbReference>
<dbReference type="PROSITE" id="PS50013">
    <property type="entry name" value="CHROMO_2"/>
    <property type="match status" value="1"/>
</dbReference>
<accession>A0ABP1FPD5</accession>
<dbReference type="CDD" id="cd00024">
    <property type="entry name" value="CD_CSD"/>
    <property type="match status" value="1"/>
</dbReference>
<dbReference type="SUPFAM" id="SSF54160">
    <property type="entry name" value="Chromo domain-like"/>
    <property type="match status" value="1"/>
</dbReference>